<accession>A0AAV4THJ2</accession>
<evidence type="ECO:0000313" key="2">
    <source>
        <dbReference type="Proteomes" id="UP001054945"/>
    </source>
</evidence>
<evidence type="ECO:0000313" key="1">
    <source>
        <dbReference type="EMBL" id="GIY45589.1"/>
    </source>
</evidence>
<organism evidence="1 2">
    <name type="scientific">Caerostris extrusa</name>
    <name type="common">Bark spider</name>
    <name type="synonym">Caerostris bankana</name>
    <dbReference type="NCBI Taxonomy" id="172846"/>
    <lineage>
        <taxon>Eukaryota</taxon>
        <taxon>Metazoa</taxon>
        <taxon>Ecdysozoa</taxon>
        <taxon>Arthropoda</taxon>
        <taxon>Chelicerata</taxon>
        <taxon>Arachnida</taxon>
        <taxon>Araneae</taxon>
        <taxon>Araneomorphae</taxon>
        <taxon>Entelegynae</taxon>
        <taxon>Araneoidea</taxon>
        <taxon>Araneidae</taxon>
        <taxon>Caerostris</taxon>
    </lineage>
</organism>
<gene>
    <name evidence="1" type="ORF">CEXT_270251</name>
</gene>
<dbReference type="EMBL" id="BPLR01011293">
    <property type="protein sequence ID" value="GIY45589.1"/>
    <property type="molecule type" value="Genomic_DNA"/>
</dbReference>
<dbReference type="AlphaFoldDB" id="A0AAV4THJ2"/>
<proteinExistence type="predicted"/>
<keyword evidence="2" id="KW-1185">Reference proteome</keyword>
<name>A0AAV4THJ2_CAEEX</name>
<dbReference type="Proteomes" id="UP001054945">
    <property type="component" value="Unassembled WGS sequence"/>
</dbReference>
<sequence length="126" mass="14739">MPTTNAAGIFTLLSLTNVYTTLLLAEIKQGRIYIVFIPLVKRERICVYGFHSGWDIEGKIHDRYFKWSVEMVEVRYKKKKKIITAIPWQEKKKRGILLFACWSACKFLPAHLLRRVSNFIDVFGNT</sequence>
<reference evidence="1 2" key="1">
    <citation type="submission" date="2021-06" db="EMBL/GenBank/DDBJ databases">
        <title>Caerostris extrusa draft genome.</title>
        <authorList>
            <person name="Kono N."/>
            <person name="Arakawa K."/>
        </authorList>
    </citation>
    <scope>NUCLEOTIDE SEQUENCE [LARGE SCALE GENOMIC DNA]</scope>
</reference>
<comment type="caution">
    <text evidence="1">The sequence shown here is derived from an EMBL/GenBank/DDBJ whole genome shotgun (WGS) entry which is preliminary data.</text>
</comment>
<protein>
    <submittedName>
        <fullName evidence="1">Uncharacterized protein</fullName>
    </submittedName>
</protein>